<dbReference type="InterPro" id="IPR009030">
    <property type="entry name" value="Growth_fac_rcpt_cys_sf"/>
</dbReference>
<dbReference type="PROSITE" id="PS00022">
    <property type="entry name" value="EGF_1"/>
    <property type="match status" value="1"/>
</dbReference>
<evidence type="ECO:0000313" key="4">
    <source>
        <dbReference type="Proteomes" id="UP000039865"/>
    </source>
</evidence>
<dbReference type="Proteomes" id="UP000039865">
    <property type="component" value="Unassembled WGS sequence"/>
</dbReference>
<comment type="caution">
    <text evidence="1">Lacks conserved residue(s) required for the propagation of feature annotation.</text>
</comment>
<name>A0A078B4U9_STYLE</name>
<keyword evidence="1" id="KW-1015">Disulfide bond</keyword>
<keyword evidence="1" id="KW-0245">EGF-like domain</keyword>
<dbReference type="EMBL" id="CCKQ01016379">
    <property type="protein sequence ID" value="CDW88252.1"/>
    <property type="molecule type" value="Genomic_DNA"/>
</dbReference>
<dbReference type="OrthoDB" id="300641at2759"/>
<evidence type="ECO:0000259" key="2">
    <source>
        <dbReference type="PROSITE" id="PS50026"/>
    </source>
</evidence>
<organism evidence="3 4">
    <name type="scientific">Stylonychia lemnae</name>
    <name type="common">Ciliate</name>
    <dbReference type="NCBI Taxonomy" id="5949"/>
    <lineage>
        <taxon>Eukaryota</taxon>
        <taxon>Sar</taxon>
        <taxon>Alveolata</taxon>
        <taxon>Ciliophora</taxon>
        <taxon>Intramacronucleata</taxon>
        <taxon>Spirotrichea</taxon>
        <taxon>Stichotrichia</taxon>
        <taxon>Sporadotrichida</taxon>
        <taxon>Oxytrichidae</taxon>
        <taxon>Stylonychinae</taxon>
        <taxon>Stylonychia</taxon>
    </lineage>
</organism>
<reference evidence="3 4" key="1">
    <citation type="submission" date="2014-06" db="EMBL/GenBank/DDBJ databases">
        <authorList>
            <person name="Swart Estienne"/>
        </authorList>
    </citation>
    <scope>NUCLEOTIDE SEQUENCE [LARGE SCALE GENOMIC DNA]</scope>
    <source>
        <strain evidence="3 4">130c</strain>
    </source>
</reference>
<proteinExistence type="predicted"/>
<dbReference type="SMART" id="SM00261">
    <property type="entry name" value="FU"/>
    <property type="match status" value="4"/>
</dbReference>
<dbReference type="Gene3D" id="2.10.220.10">
    <property type="entry name" value="Hormone Receptor, Insulin-like Growth Factor Receptor 1, Chain A, domain 2"/>
    <property type="match status" value="1"/>
</dbReference>
<dbReference type="SUPFAM" id="SSF57184">
    <property type="entry name" value="Growth factor receptor domain"/>
    <property type="match status" value="2"/>
</dbReference>
<dbReference type="CDD" id="cd00064">
    <property type="entry name" value="FU"/>
    <property type="match status" value="3"/>
</dbReference>
<evidence type="ECO:0000313" key="3">
    <source>
        <dbReference type="EMBL" id="CDW88252.1"/>
    </source>
</evidence>
<feature type="disulfide bond" evidence="1">
    <location>
        <begin position="1978"/>
        <end position="1987"/>
    </location>
</feature>
<protein>
    <submittedName>
        <fullName evidence="3">Extracellular matrix protein fras1</fullName>
    </submittedName>
</protein>
<dbReference type="PANTHER" id="PTHR23275">
    <property type="entry name" value="CABRIOLET.-RELATED"/>
    <property type="match status" value="1"/>
</dbReference>
<dbReference type="InterPro" id="IPR006212">
    <property type="entry name" value="Furin_repeat"/>
</dbReference>
<dbReference type="PROSITE" id="PS50026">
    <property type="entry name" value="EGF_3"/>
    <property type="match status" value="1"/>
</dbReference>
<dbReference type="InterPro" id="IPR000742">
    <property type="entry name" value="EGF"/>
</dbReference>
<sequence length="2179" mass="248924">MKSQQKLKIVFAFAIGYLYLLKVAFGVLTSNSFNYQSSSKCGLPTCNRDDHFSHLDLPLKYKSQGVFQVDGKISKIHTLVRQKLYNSTVYGFTYSDTLSDYVDTIVYDQVTDELRVMRKNSQIATPKYVTKSFYKVVKRDSRLIEDLQNGVGLFLDYEEVSTGYFDIYMAATIANKDNPNESDFYVAKFSTQYNLTEWYRQSDFAGLNETVMGITYDQDNEIAFLAVEVWSNIYFNASTYDTQVNTAFTNQSNLAIIAYDKFFGNRRFVQLLGDPVKNDSFVKMQTYGNSLFVLLELEDKPAGITKNSHNIFIYEIFQDSGNVKSITKLGSQGFQDEVLDMQVTYKGIFVLAITGNNICQDSCSTYWNNGNQYSKSLSVIFLKYGSSSLEILDIDAKLISVLQQSLKYIPQNLHIATMKPLINSDTDFQYIFTAQREENSGIYYTVLDSNANAFQKSTGCTDSNCKFCSLKNNGVCFQCKDPTAYSLENYQCITFATVLQNSYLYTDPVSNIKYTKPCHYSCKTCSTQSNCDTCNSGFTYDSVNKKCTCTSASQFMSNGVCQSQCNPRQTQCPSNSLGIPDFSTTYDPFDRTTLRQNQKSYSESLVFTSRLDVPPLKLNISNKISSLPSDFTFSFWFIKKDDGTTNMTKNFDLMLAFGRLYFYVIYASPSTHQLHTRFILDSIGTSDDVPNSINIAIDVWCKVSVSVKSQIDSTYLKDVFYYYNGNPTTQSTTGPDFYQNPFQNYVILGAQSIPSQSPIFSGAFREILFVGQYMSPTYQQQNALRSYRGYGVDTMNILMYYPLDNESPDTNVYDYIINDHSSYAVAGPSQNFEYQNAFNKVYKPQFKDIQDLNLQIWDDVITCKGIQTDTSVLDRAVMRGDHLMNKLKNIDTFIGGVTGETTDQIILCENGCECLNGIKGRFQVISVSVTGIDLNQWTQNPPKDLEQGKHYEVCYAKNSLTEQYRLPMGQIYIMVPVQYIYPFNRGVYKGKSMTISAMGGDIAPYDIMYYTVNPNCEFTTPDAKSLTFTRQPQGAFDSQSFSETGIYQICWQSAIAKDTGQSYYVQLNNHNYWMSVADIKFSDNKAPTSLKLNEKYILYDLSSSYFLPGDIFKFYTASTFEDCYIPKQKGLYMSFFNIRPSGIPYFSPVWFGSSVGINSLTITDNLVHLCYHSYSDQADTTGYRISNLDENSYEAIVGSINDNANLPEITKFFVNYAGTVNSTVNASFWMHPLASLTKTGYASNQLYPSSDLNSNLKGKIEIRRMAVNQQGIVIETQEVLWQKNDLKSDPVQTTQGLVQCQAFGLCSINITYMVPGEIYTMILYSNSFYQKLADGTTNAYLFGKQSGINPMVKHLFFVRGWSLQPLKPAIVSFDTGNLEFKGTGLLYQNKTRIQAILTDSVTEGNFTTKAINITFYVTNSVLCSIKRPPYGTVLQKDIQDDKFLVRDMIYNDCKQGSLYANVYLWRGIKNPQTGQFSNLFVSNHLDFYVGDFGCDSSCRRCNGTTSQSCLLCTENQKKFLNNGTCLERCPSTAPFFTTYIMIASNARYSGNQCVQQCPEGHFPNYNKQDQYNGSVPCESCFSGCQVCTQDKPSECQKCMPIRYNLNGACLLDCPDDDLALSLVPLTERAFETNYSNYTCQRTQTAFAQNMTNDIGIKFVEMGYRWRIPKDQIIFFKVSVKSSSQISKVYFNQLEPIPELNTQCSKTVADTTYWVCAQVKNKFVFDDLTTISTSDYYLSSQYAYKKLRMSSFNYFRDSDVFRVSAKVTSQAFDVDTDVIEFAVNDPPKTKSLFVSSSEKYHNYTMRTVFNITTVDLNVQTGQQGWYDDIDDSYQKLFFMLFIDSGDQRYMIYPTTYQLDTFIIKMPYISNEYEFRQVDIYVFAEDEYAATAYKYASINITNTYDMNQRSKILKDLFGFVLNGTLLNNQYHQLMVSNFMEIAFEEPRLPLYSGAQCLSDYHCFDNGECSSIMSGFPECLCDDQFVGDFCQLKVDDYIIAKNLTSQLYDSLDLYFENHTSVDHYKNYDLEFLVMLMKGTLKNYETITFEQVYRGLKLMTSCIKAHTEVVYTFSKYFYDDFYELMSRILGKIHYDKINLETDFSNSNEEIQDILLQLEPLMDLHSLPIWRSNQQERSLKKYLTVQGKVNQLTSKWMKQTQTMLKLEDLLGFQMEYPMSMMSVT</sequence>
<dbReference type="InterPro" id="IPR052798">
    <property type="entry name" value="Giardia_VSA"/>
</dbReference>
<evidence type="ECO:0000256" key="1">
    <source>
        <dbReference type="PROSITE-ProRule" id="PRU00076"/>
    </source>
</evidence>
<keyword evidence="4" id="KW-1185">Reference proteome</keyword>
<accession>A0A078B4U9</accession>
<dbReference type="InParanoid" id="A0A078B4U9"/>
<gene>
    <name evidence="3" type="primary">Contig14429.g15379</name>
    <name evidence="3" type="ORF">STYLEM_17370</name>
</gene>
<feature type="domain" description="EGF-like" evidence="2">
    <location>
        <begin position="1950"/>
        <end position="1988"/>
    </location>
</feature>